<keyword evidence="4" id="KW-0067">ATP-binding</keyword>
<evidence type="ECO:0000256" key="8">
    <source>
        <dbReference type="SAM" id="Phobius"/>
    </source>
</evidence>
<evidence type="ECO:0000256" key="4">
    <source>
        <dbReference type="ARBA" id="ARBA00022840"/>
    </source>
</evidence>
<evidence type="ECO:0000256" key="2">
    <source>
        <dbReference type="ARBA" id="ARBA00022723"/>
    </source>
</evidence>
<dbReference type="EMBL" id="ASPP01030333">
    <property type="protein sequence ID" value="ETO04103.1"/>
    <property type="molecule type" value="Genomic_DNA"/>
</dbReference>
<dbReference type="GO" id="GO:0046872">
    <property type="term" value="F:metal ion binding"/>
    <property type="evidence" value="ECO:0007669"/>
    <property type="project" value="UniProtKB-KW"/>
</dbReference>
<proteinExistence type="predicted"/>
<evidence type="ECO:0000313" key="10">
    <source>
        <dbReference type="Proteomes" id="UP000023152"/>
    </source>
</evidence>
<organism evidence="9 10">
    <name type="scientific">Reticulomyxa filosa</name>
    <dbReference type="NCBI Taxonomy" id="46433"/>
    <lineage>
        <taxon>Eukaryota</taxon>
        <taxon>Sar</taxon>
        <taxon>Rhizaria</taxon>
        <taxon>Retaria</taxon>
        <taxon>Foraminifera</taxon>
        <taxon>Monothalamids</taxon>
        <taxon>Reticulomyxidae</taxon>
        <taxon>Reticulomyxa</taxon>
    </lineage>
</organism>
<dbReference type="OrthoDB" id="48943at2759"/>
<evidence type="ECO:0000256" key="5">
    <source>
        <dbReference type="ARBA" id="ARBA00022842"/>
    </source>
</evidence>
<keyword evidence="3" id="KW-0547">Nucleotide-binding</keyword>
<accession>X6LQD2</accession>
<dbReference type="GO" id="GO:0006874">
    <property type="term" value="P:intracellular calcium ion homeostasis"/>
    <property type="evidence" value="ECO:0007669"/>
    <property type="project" value="TreeGrafter"/>
</dbReference>
<sequence>MGEYAQRMRQAHEEEERRKKEMEQKQREAEQQKYNDPTNTQDLQKKLFGDWMKQLEELDAGDGEMEVKPVQLGDASIASPFTSKTSSIESTLDIIRQGRCTLVTTLQMYSILALNCMVTAYSLSVLYFDGVKYGDTQMTITGMMIAALFFFVTQSEPQEFLSAQQPHVSVFCPYIVLSLVGQILTHLCILMLAVKWSKPYTPTDE</sequence>
<keyword evidence="8" id="KW-0812">Transmembrane</keyword>
<feature type="non-terminal residue" evidence="9">
    <location>
        <position position="205"/>
    </location>
</feature>
<name>X6LQD2_RETFI</name>
<comment type="subcellular location">
    <subcellularLocation>
        <location evidence="1">Membrane</location>
        <topology evidence="1">Multi-pass membrane protein</topology>
    </subcellularLocation>
</comment>
<evidence type="ECO:0000256" key="7">
    <source>
        <dbReference type="SAM" id="MobiDB-lite"/>
    </source>
</evidence>
<reference evidence="9 10" key="1">
    <citation type="journal article" date="2013" name="Curr. Biol.">
        <title>The Genome of the Foraminiferan Reticulomyxa filosa.</title>
        <authorList>
            <person name="Glockner G."/>
            <person name="Hulsmann N."/>
            <person name="Schleicher M."/>
            <person name="Noegel A.A."/>
            <person name="Eichinger L."/>
            <person name="Gallinger C."/>
            <person name="Pawlowski J."/>
            <person name="Sierra R."/>
            <person name="Euteneuer U."/>
            <person name="Pillet L."/>
            <person name="Moustafa A."/>
            <person name="Platzer M."/>
            <person name="Groth M."/>
            <person name="Szafranski K."/>
            <person name="Schliwa M."/>
        </authorList>
    </citation>
    <scope>NUCLEOTIDE SEQUENCE [LARGE SCALE GENOMIC DNA]</scope>
</reference>
<feature type="transmembrane region" description="Helical" evidence="8">
    <location>
        <begin position="106"/>
        <end position="128"/>
    </location>
</feature>
<evidence type="ECO:0000313" key="9">
    <source>
        <dbReference type="EMBL" id="ETO04103.1"/>
    </source>
</evidence>
<dbReference type="Proteomes" id="UP000023152">
    <property type="component" value="Unassembled WGS sequence"/>
</dbReference>
<dbReference type="GO" id="GO:0015662">
    <property type="term" value="F:P-type ion transporter activity"/>
    <property type="evidence" value="ECO:0007669"/>
    <property type="project" value="TreeGrafter"/>
</dbReference>
<feature type="transmembrane region" description="Helical" evidence="8">
    <location>
        <begin position="174"/>
        <end position="194"/>
    </location>
</feature>
<dbReference type="SUPFAM" id="SSF81665">
    <property type="entry name" value="Calcium ATPase, transmembrane domain M"/>
    <property type="match status" value="1"/>
</dbReference>
<keyword evidence="8" id="KW-0472">Membrane</keyword>
<evidence type="ECO:0000256" key="1">
    <source>
        <dbReference type="ARBA" id="ARBA00004141"/>
    </source>
</evidence>
<dbReference type="InterPro" id="IPR006544">
    <property type="entry name" value="P-type_TPase_V"/>
</dbReference>
<keyword evidence="8" id="KW-1133">Transmembrane helix</keyword>
<feature type="compositionally biased region" description="Basic and acidic residues" evidence="7">
    <location>
        <begin position="10"/>
        <end position="33"/>
    </location>
</feature>
<evidence type="ECO:0000256" key="3">
    <source>
        <dbReference type="ARBA" id="ARBA00022741"/>
    </source>
</evidence>
<keyword evidence="6" id="KW-1278">Translocase</keyword>
<dbReference type="InterPro" id="IPR023298">
    <property type="entry name" value="ATPase_P-typ_TM_dom_sf"/>
</dbReference>
<feature type="region of interest" description="Disordered" evidence="7">
    <location>
        <begin position="1"/>
        <end position="41"/>
    </location>
</feature>
<dbReference type="GO" id="GO:0005524">
    <property type="term" value="F:ATP binding"/>
    <property type="evidence" value="ECO:0007669"/>
    <property type="project" value="UniProtKB-KW"/>
</dbReference>
<dbReference type="GO" id="GO:0005789">
    <property type="term" value="C:endoplasmic reticulum membrane"/>
    <property type="evidence" value="ECO:0007669"/>
    <property type="project" value="TreeGrafter"/>
</dbReference>
<protein>
    <submittedName>
        <fullName evidence="9">Cation-transporting ATPase</fullName>
    </submittedName>
</protein>
<keyword evidence="2" id="KW-0479">Metal-binding</keyword>
<gene>
    <name evidence="9" type="ORF">RFI_33299</name>
</gene>
<dbReference type="PANTHER" id="PTHR45630">
    <property type="entry name" value="CATION-TRANSPORTING ATPASE-RELATED"/>
    <property type="match status" value="1"/>
</dbReference>
<comment type="caution">
    <text evidence="9">The sequence shown here is derived from an EMBL/GenBank/DDBJ whole genome shotgun (WGS) entry which is preliminary data.</text>
</comment>
<dbReference type="PANTHER" id="PTHR45630:SF7">
    <property type="entry name" value="ENDOPLASMIC RETICULUM TRANSMEMBRANE HELIX TRANSLOCASE"/>
    <property type="match status" value="1"/>
</dbReference>
<keyword evidence="10" id="KW-1185">Reference proteome</keyword>
<feature type="transmembrane region" description="Helical" evidence="8">
    <location>
        <begin position="134"/>
        <end position="153"/>
    </location>
</feature>
<keyword evidence="5" id="KW-0460">Magnesium</keyword>
<evidence type="ECO:0000256" key="6">
    <source>
        <dbReference type="ARBA" id="ARBA00022967"/>
    </source>
</evidence>
<dbReference type="GO" id="GO:0019829">
    <property type="term" value="F:ATPase-coupled monoatomic cation transmembrane transporter activity"/>
    <property type="evidence" value="ECO:0007669"/>
    <property type="project" value="TreeGrafter"/>
</dbReference>
<dbReference type="AlphaFoldDB" id="X6LQD2"/>